<accession>A0A6J5W243</accession>
<feature type="compositionally biased region" description="Polar residues" evidence="1">
    <location>
        <begin position="56"/>
        <end position="66"/>
    </location>
</feature>
<name>A0A6J5W243_PRUAR</name>
<gene>
    <name evidence="2" type="ORF">ORAREDHAP_LOCUS3258</name>
</gene>
<organism evidence="2 3">
    <name type="scientific">Prunus armeniaca</name>
    <name type="common">Apricot</name>
    <name type="synonym">Armeniaca vulgaris</name>
    <dbReference type="NCBI Taxonomy" id="36596"/>
    <lineage>
        <taxon>Eukaryota</taxon>
        <taxon>Viridiplantae</taxon>
        <taxon>Streptophyta</taxon>
        <taxon>Embryophyta</taxon>
        <taxon>Tracheophyta</taxon>
        <taxon>Spermatophyta</taxon>
        <taxon>Magnoliopsida</taxon>
        <taxon>eudicotyledons</taxon>
        <taxon>Gunneridae</taxon>
        <taxon>Pentapetalae</taxon>
        <taxon>rosids</taxon>
        <taxon>fabids</taxon>
        <taxon>Rosales</taxon>
        <taxon>Rosaceae</taxon>
        <taxon>Amygdaloideae</taxon>
        <taxon>Amygdaleae</taxon>
        <taxon>Prunus</taxon>
    </lineage>
</organism>
<keyword evidence="3" id="KW-1185">Reference proteome</keyword>
<reference evidence="3" key="1">
    <citation type="journal article" date="2020" name="Genome Biol.">
        <title>Gamete binning: chromosome-level and haplotype-resolved genome assembly enabled by high-throughput single-cell sequencing of gamete genomes.</title>
        <authorList>
            <person name="Campoy J.A."/>
            <person name="Sun H."/>
            <person name="Goel M."/>
            <person name="Jiao W.-B."/>
            <person name="Folz-Donahue K."/>
            <person name="Wang N."/>
            <person name="Rubio M."/>
            <person name="Liu C."/>
            <person name="Kukat C."/>
            <person name="Ruiz D."/>
            <person name="Huettel B."/>
            <person name="Schneeberger K."/>
        </authorList>
    </citation>
    <scope>NUCLEOTIDE SEQUENCE [LARGE SCALE GENOMIC DNA]</scope>
    <source>
        <strain evidence="3">cv. Rojo Pasion</strain>
    </source>
</reference>
<dbReference type="AlphaFoldDB" id="A0A6J5W243"/>
<sequence length="66" mass="7558">MGQSPQLKVKSRHETDVTRSNPLSSKSIQNMELTCHMRHLQIPKGKSRYSMGRTVTPKQWATSHHS</sequence>
<evidence type="ECO:0000313" key="2">
    <source>
        <dbReference type="EMBL" id="CAB4293865.1"/>
    </source>
</evidence>
<evidence type="ECO:0000256" key="1">
    <source>
        <dbReference type="SAM" id="MobiDB-lite"/>
    </source>
</evidence>
<protein>
    <submittedName>
        <fullName evidence="2">Uncharacterized protein</fullName>
    </submittedName>
</protein>
<proteinExistence type="predicted"/>
<feature type="region of interest" description="Disordered" evidence="1">
    <location>
        <begin position="41"/>
        <end position="66"/>
    </location>
</feature>
<feature type="region of interest" description="Disordered" evidence="1">
    <location>
        <begin position="1"/>
        <end position="29"/>
    </location>
</feature>
<dbReference type="EMBL" id="CAEKKB010000001">
    <property type="protein sequence ID" value="CAB4293865.1"/>
    <property type="molecule type" value="Genomic_DNA"/>
</dbReference>
<feature type="compositionally biased region" description="Polar residues" evidence="1">
    <location>
        <begin position="18"/>
        <end position="29"/>
    </location>
</feature>
<dbReference type="Proteomes" id="UP000507245">
    <property type="component" value="Unassembled WGS sequence"/>
</dbReference>
<evidence type="ECO:0000313" key="3">
    <source>
        <dbReference type="Proteomes" id="UP000507245"/>
    </source>
</evidence>